<dbReference type="Pfam" id="PF00126">
    <property type="entry name" value="HTH_1"/>
    <property type="match status" value="1"/>
</dbReference>
<dbReference type="PANTHER" id="PTHR30126">
    <property type="entry name" value="HTH-TYPE TRANSCRIPTIONAL REGULATOR"/>
    <property type="match status" value="1"/>
</dbReference>
<dbReference type="PROSITE" id="PS50931">
    <property type="entry name" value="HTH_LYSR"/>
    <property type="match status" value="1"/>
</dbReference>
<evidence type="ECO:0000256" key="3">
    <source>
        <dbReference type="ARBA" id="ARBA00023125"/>
    </source>
</evidence>
<dbReference type="InterPro" id="IPR036390">
    <property type="entry name" value="WH_DNA-bd_sf"/>
</dbReference>
<dbReference type="RefSeq" id="WP_012224853.1">
    <property type="nucleotide sequence ID" value="NZ_JABEQG010000024.1"/>
</dbReference>
<keyword evidence="4" id="KW-0804">Transcription</keyword>
<dbReference type="Gene3D" id="1.10.10.10">
    <property type="entry name" value="Winged helix-like DNA-binding domain superfamily/Winged helix DNA-binding domain"/>
    <property type="match status" value="1"/>
</dbReference>
<dbReference type="SUPFAM" id="SSF46785">
    <property type="entry name" value="Winged helix' DNA-binding domain"/>
    <property type="match status" value="1"/>
</dbReference>
<comment type="similarity">
    <text evidence="1">Belongs to the LysR transcriptional regulatory family.</text>
</comment>
<dbReference type="AlphaFoldDB" id="A0A7W4I6E2"/>
<organism evidence="5 6">
    <name type="scientific">Gluconacetobacter diazotrophicus</name>
    <name type="common">Acetobacter diazotrophicus</name>
    <dbReference type="NCBI Taxonomy" id="33996"/>
    <lineage>
        <taxon>Bacteria</taxon>
        <taxon>Pseudomonadati</taxon>
        <taxon>Pseudomonadota</taxon>
        <taxon>Alphaproteobacteria</taxon>
        <taxon>Acetobacterales</taxon>
        <taxon>Acetobacteraceae</taxon>
        <taxon>Gluconacetobacter</taxon>
    </lineage>
</organism>
<keyword evidence="2" id="KW-0805">Transcription regulation</keyword>
<evidence type="ECO:0000313" key="5">
    <source>
        <dbReference type="EMBL" id="MBB2157126.1"/>
    </source>
</evidence>
<dbReference type="Proteomes" id="UP000550787">
    <property type="component" value="Unassembled WGS sequence"/>
</dbReference>
<evidence type="ECO:0000256" key="4">
    <source>
        <dbReference type="ARBA" id="ARBA00023163"/>
    </source>
</evidence>
<dbReference type="SUPFAM" id="SSF53850">
    <property type="entry name" value="Periplasmic binding protein-like II"/>
    <property type="match status" value="1"/>
</dbReference>
<reference evidence="5 6" key="1">
    <citation type="submission" date="2020-04" db="EMBL/GenBank/DDBJ databases">
        <title>Description of novel Gluconacetobacter.</title>
        <authorList>
            <person name="Sombolestani A."/>
        </authorList>
    </citation>
    <scope>NUCLEOTIDE SEQUENCE [LARGE SCALE GENOMIC DNA]</scope>
    <source>
        <strain evidence="5 6">LMG 7603</strain>
    </source>
</reference>
<proteinExistence type="inferred from homology"/>
<dbReference type="Pfam" id="PF03466">
    <property type="entry name" value="LysR_substrate"/>
    <property type="match status" value="1"/>
</dbReference>
<dbReference type="InterPro" id="IPR036388">
    <property type="entry name" value="WH-like_DNA-bd_sf"/>
</dbReference>
<dbReference type="InterPro" id="IPR005119">
    <property type="entry name" value="LysR_subst-bd"/>
</dbReference>
<sequence length="309" mass="33845">MNRNRRPPGFNGQLAEVDLRLLRVFRTVARKGGFAAAELALGKSKSSISIDIAALESRLRTTLCTRGRGGFSLTPEGEQVLDATEDLLRDIERFRDRVNSASGILSGRMTLYVTDAMFVYGETGIVRALELFTAQHPDVVIDLRSASSDEIEYAVLDGRATAGITLRPHAQSALMATPLFEERLRLYCSRKHALFACADADLTPDLLAAQRLIAVSDSATGPGWADLRAHLSFSASAENIDARALLILTGQFIGFLPELFADPFVARGQFRHLPFGGLALATRFHFLTKRNAQSSLMAERFRAVLQSTC</sequence>
<keyword evidence="3" id="KW-0238">DNA-binding</keyword>
<dbReference type="OMA" id="YRCRFVS"/>
<evidence type="ECO:0000313" key="6">
    <source>
        <dbReference type="Proteomes" id="UP000550787"/>
    </source>
</evidence>
<protein>
    <submittedName>
        <fullName evidence="5">LysR family transcriptional regulator</fullName>
    </submittedName>
</protein>
<dbReference type="GO" id="GO:0000976">
    <property type="term" value="F:transcription cis-regulatory region binding"/>
    <property type="evidence" value="ECO:0007669"/>
    <property type="project" value="TreeGrafter"/>
</dbReference>
<dbReference type="CDD" id="cd05466">
    <property type="entry name" value="PBP2_LTTR_substrate"/>
    <property type="match status" value="1"/>
</dbReference>
<comment type="caution">
    <text evidence="5">The sequence shown here is derived from an EMBL/GenBank/DDBJ whole genome shotgun (WGS) entry which is preliminary data.</text>
</comment>
<evidence type="ECO:0000256" key="2">
    <source>
        <dbReference type="ARBA" id="ARBA00023015"/>
    </source>
</evidence>
<dbReference type="InterPro" id="IPR000847">
    <property type="entry name" value="LysR_HTH_N"/>
</dbReference>
<name>A0A7W4I6E2_GLUDI</name>
<accession>A0A7W4I6E2</accession>
<dbReference type="PANTHER" id="PTHR30126:SF98">
    <property type="entry name" value="HTH-TYPE TRANSCRIPTIONAL ACTIVATOR BAUR"/>
    <property type="match status" value="1"/>
</dbReference>
<dbReference type="Gene3D" id="3.40.190.290">
    <property type="match status" value="1"/>
</dbReference>
<dbReference type="GO" id="GO:0003700">
    <property type="term" value="F:DNA-binding transcription factor activity"/>
    <property type="evidence" value="ECO:0007669"/>
    <property type="project" value="InterPro"/>
</dbReference>
<gene>
    <name evidence="5" type="ORF">HLH33_12530</name>
</gene>
<evidence type="ECO:0000256" key="1">
    <source>
        <dbReference type="ARBA" id="ARBA00009437"/>
    </source>
</evidence>
<dbReference type="EMBL" id="JABEQG010000024">
    <property type="protein sequence ID" value="MBB2157126.1"/>
    <property type="molecule type" value="Genomic_DNA"/>
</dbReference>